<protein>
    <submittedName>
        <fullName evidence="1">Uncharacterized protein</fullName>
    </submittedName>
</protein>
<comment type="caution">
    <text evidence="1">The sequence shown here is derived from an EMBL/GenBank/DDBJ whole genome shotgun (WGS) entry which is preliminary data.</text>
</comment>
<organism evidence="1 2">
    <name type="scientific">Cohnella kolymensis</name>
    <dbReference type="NCBI Taxonomy" id="1590652"/>
    <lineage>
        <taxon>Bacteria</taxon>
        <taxon>Bacillati</taxon>
        <taxon>Bacillota</taxon>
        <taxon>Bacilli</taxon>
        <taxon>Bacillales</taxon>
        <taxon>Paenibacillaceae</taxon>
        <taxon>Cohnella</taxon>
    </lineage>
</organism>
<dbReference type="EMBL" id="JXAL01000033">
    <property type="protein sequence ID" value="KIL34379.1"/>
    <property type="molecule type" value="Genomic_DNA"/>
</dbReference>
<keyword evidence="2" id="KW-1185">Reference proteome</keyword>
<dbReference type="Proteomes" id="UP000054526">
    <property type="component" value="Unassembled WGS sequence"/>
</dbReference>
<evidence type="ECO:0000313" key="1">
    <source>
        <dbReference type="EMBL" id="KIL34379.1"/>
    </source>
</evidence>
<name>A0ABR4ZZY5_9BACL</name>
<gene>
    <name evidence="1" type="ORF">SD71_20345</name>
</gene>
<sequence length="271" mass="31115">MKKYWKWWLLTLAMALSWGGNLWVYESQKLEKPLFLNHYYELPASLLGHMRLYYIANSDSKREPYQFELPNGILLNVAATSTFSERGRLQLREAIVTAYPEMLQQIKEQLAFEQVSVRYNDGLVETVPIGKVIVHPDEQKEITLASHLTSGSNDGTGLSRYTVRHDVQIIKVSHSFPEVLDGTIDIEFNGRKANDISAFPMELRAGASVAMYYRFQLPEDDIRRFNAYQLLITYENSKGETAGTAFVNSQPELYEDDLANYVRFRKGEAQP</sequence>
<evidence type="ECO:0000313" key="2">
    <source>
        <dbReference type="Proteomes" id="UP000054526"/>
    </source>
</evidence>
<reference evidence="1 2" key="1">
    <citation type="submission" date="2014-12" db="EMBL/GenBank/DDBJ databases">
        <title>Draft genome sequence of Cohnella kolymensis strain B-2846.</title>
        <authorList>
            <person name="Karlyshev A.V."/>
            <person name="Kudryashova E.B."/>
        </authorList>
    </citation>
    <scope>NUCLEOTIDE SEQUENCE [LARGE SCALE GENOMIC DNA]</scope>
    <source>
        <strain evidence="1 2">VKM B-2846</strain>
    </source>
</reference>
<proteinExistence type="predicted"/>
<accession>A0ABR4ZZY5</accession>
<dbReference type="RefSeq" id="WP_041067410.1">
    <property type="nucleotide sequence ID" value="NZ_JXAL01000033.1"/>
</dbReference>